<evidence type="ECO:0000313" key="2">
    <source>
        <dbReference type="EMBL" id="CAA7404573.1"/>
    </source>
</evidence>
<gene>
    <name evidence="2" type="ORF">SI8410_11015251</name>
</gene>
<dbReference type="InterPro" id="IPR051824">
    <property type="entry name" value="LRR_Rcpt-Like_S/T_Kinase"/>
</dbReference>
<organism evidence="2 3">
    <name type="scientific">Spirodela intermedia</name>
    <name type="common">Intermediate duckweed</name>
    <dbReference type="NCBI Taxonomy" id="51605"/>
    <lineage>
        <taxon>Eukaryota</taxon>
        <taxon>Viridiplantae</taxon>
        <taxon>Streptophyta</taxon>
        <taxon>Embryophyta</taxon>
        <taxon>Tracheophyta</taxon>
        <taxon>Spermatophyta</taxon>
        <taxon>Magnoliopsida</taxon>
        <taxon>Liliopsida</taxon>
        <taxon>Araceae</taxon>
        <taxon>Lemnoideae</taxon>
        <taxon>Spirodela</taxon>
    </lineage>
</organism>
<proteinExistence type="predicted"/>
<dbReference type="Proteomes" id="UP000663760">
    <property type="component" value="Chromosome 11"/>
</dbReference>
<protein>
    <recommendedName>
        <fullName evidence="1">Protein kinase domain-containing protein</fullName>
    </recommendedName>
</protein>
<dbReference type="OrthoDB" id="781312at2759"/>
<dbReference type="PROSITE" id="PS00108">
    <property type="entry name" value="PROTEIN_KINASE_ST"/>
    <property type="match status" value="1"/>
</dbReference>
<feature type="domain" description="Protein kinase" evidence="1">
    <location>
        <begin position="1"/>
        <end position="150"/>
    </location>
</feature>
<sequence length="150" mass="17334">MIYGSLSVWHMRCSLECGFLNQLGFWDHFRFTKEFFRLGNLLPSRELSRDRCKVGSSLRLRLSCCQWFIIRTWLSLWVSASIERNRCWSMNIGLSYLHDHVNPPIVHRDIKSNNILLDENLNAKVADFGLSKPLGGGQKGYITTQVKGTI</sequence>
<dbReference type="PANTHER" id="PTHR48006:SF43">
    <property type="entry name" value="SERINE_THREONINE-PROTEIN KINASE PBS1"/>
    <property type="match status" value="1"/>
</dbReference>
<dbReference type="InterPro" id="IPR000719">
    <property type="entry name" value="Prot_kinase_dom"/>
</dbReference>
<dbReference type="InterPro" id="IPR008271">
    <property type="entry name" value="Ser/Thr_kinase_AS"/>
</dbReference>
<name>A0A7I8L3I5_SPIIN</name>
<dbReference type="Pfam" id="PF00069">
    <property type="entry name" value="Pkinase"/>
    <property type="match status" value="1"/>
</dbReference>
<dbReference type="PANTHER" id="PTHR48006">
    <property type="entry name" value="LEUCINE-RICH REPEAT-CONTAINING PROTEIN DDB_G0281931-RELATED"/>
    <property type="match status" value="1"/>
</dbReference>
<dbReference type="GO" id="GO:0004672">
    <property type="term" value="F:protein kinase activity"/>
    <property type="evidence" value="ECO:0007669"/>
    <property type="project" value="InterPro"/>
</dbReference>
<dbReference type="AlphaFoldDB" id="A0A7I8L3I5"/>
<accession>A0A7I8L3I5</accession>
<keyword evidence="3" id="KW-1185">Reference proteome</keyword>
<dbReference type="PROSITE" id="PS50011">
    <property type="entry name" value="PROTEIN_KINASE_DOM"/>
    <property type="match status" value="1"/>
</dbReference>
<dbReference type="EMBL" id="LR746274">
    <property type="protein sequence ID" value="CAA7404573.1"/>
    <property type="molecule type" value="Genomic_DNA"/>
</dbReference>
<reference evidence="2" key="1">
    <citation type="submission" date="2020-02" db="EMBL/GenBank/DDBJ databases">
        <authorList>
            <person name="Scholz U."/>
            <person name="Mascher M."/>
            <person name="Fiebig A."/>
        </authorList>
    </citation>
    <scope>NUCLEOTIDE SEQUENCE</scope>
</reference>
<dbReference type="GO" id="GO:0005524">
    <property type="term" value="F:ATP binding"/>
    <property type="evidence" value="ECO:0007669"/>
    <property type="project" value="InterPro"/>
</dbReference>
<dbReference type="Gene3D" id="1.10.510.10">
    <property type="entry name" value="Transferase(Phosphotransferase) domain 1"/>
    <property type="match status" value="1"/>
</dbReference>
<evidence type="ECO:0000313" key="3">
    <source>
        <dbReference type="Proteomes" id="UP000663760"/>
    </source>
</evidence>
<dbReference type="InterPro" id="IPR011009">
    <property type="entry name" value="Kinase-like_dom_sf"/>
</dbReference>
<dbReference type="SUPFAM" id="SSF56112">
    <property type="entry name" value="Protein kinase-like (PK-like)"/>
    <property type="match status" value="1"/>
</dbReference>
<evidence type="ECO:0000259" key="1">
    <source>
        <dbReference type="PROSITE" id="PS50011"/>
    </source>
</evidence>